<dbReference type="InterPro" id="IPR003737">
    <property type="entry name" value="GlcNAc_PI_deacetylase-related"/>
</dbReference>
<protein>
    <recommendedName>
        <fullName evidence="2">N-acetylglucosaminylphosphatidylinositol deacetylase</fullName>
        <ecNumber evidence="2">3.5.1.89</ecNumber>
    </recommendedName>
</protein>
<dbReference type="EC" id="3.5.1.89" evidence="2"/>
<dbReference type="Gene3D" id="3.40.50.10320">
    <property type="entry name" value="LmbE-like"/>
    <property type="match status" value="1"/>
</dbReference>
<dbReference type="GO" id="GO:0016020">
    <property type="term" value="C:membrane"/>
    <property type="evidence" value="ECO:0007669"/>
    <property type="project" value="GOC"/>
</dbReference>
<comment type="caution">
    <text evidence="4">The sequence shown here is derived from an EMBL/GenBank/DDBJ whole genome shotgun (WGS) entry which is preliminary data.</text>
</comment>
<dbReference type="PANTHER" id="PTHR12993:SF11">
    <property type="entry name" value="N-ACETYLGLUCOSAMINYL-PHOSPHATIDYLINOSITOL DE-N-ACETYLASE"/>
    <property type="match status" value="1"/>
</dbReference>
<feature type="region of interest" description="Disordered" evidence="3">
    <location>
        <begin position="221"/>
        <end position="252"/>
    </location>
</feature>
<comment type="similarity">
    <text evidence="1">Belongs to the PIGL family.</text>
</comment>
<name>A0A162NBZ0_COLIC</name>
<dbReference type="STRING" id="1573173.A0A162NBZ0"/>
<dbReference type="UniPathway" id="UPA00196"/>
<dbReference type="Pfam" id="PF02585">
    <property type="entry name" value="PIG-L"/>
    <property type="match status" value="1"/>
</dbReference>
<dbReference type="AlphaFoldDB" id="A0A162NBZ0"/>
<dbReference type="PANTHER" id="PTHR12993">
    <property type="entry name" value="N-ACETYLGLUCOSAMINYL-PHOSPHATIDYLINOSITOL DE-N-ACETYLASE-RELATED"/>
    <property type="match status" value="1"/>
</dbReference>
<gene>
    <name evidence="4" type="ORF">CI238_05277</name>
</gene>
<dbReference type="GO" id="GO:0000225">
    <property type="term" value="F:N-acetylglucosaminylphosphatidylinositol deacetylase activity"/>
    <property type="evidence" value="ECO:0007669"/>
    <property type="project" value="UniProtKB-EC"/>
</dbReference>
<evidence type="ECO:0000313" key="4">
    <source>
        <dbReference type="EMBL" id="KZL85779.1"/>
    </source>
</evidence>
<feature type="compositionally biased region" description="Acidic residues" evidence="3">
    <location>
        <begin position="239"/>
        <end position="251"/>
    </location>
</feature>
<dbReference type="GO" id="GO:0005783">
    <property type="term" value="C:endoplasmic reticulum"/>
    <property type="evidence" value="ECO:0007669"/>
    <property type="project" value="TreeGrafter"/>
</dbReference>
<sequence length="318" mass="35178">MGWMLFLGALLVAVAPALYIYFVPLLTPRLPTLENKRICLLIAHPDDEAMFFAPTVLALTKPETGNHVKILCLSSGDADGLGETRKKELVKSGMKLGLQQEQDVYVIESPDFQDSMTNVWDKTKIASLLGRAFAPQLARQRAAGEEPDANIDVLITFDSTGVSSHPNHISLYHGARAFISALSADPQWPSPVDLYTLTSVSVARKYSNFLDAIPTLFSWVTTAGSNPPKPPKKPKKEEDDSDDEDDDDEDDNYHPTALVFLSELGSEGGWATAWSAMTTAHKSQMVWFRYGWIALSRYMVLNDLRLEKVEDDAEATKA</sequence>
<dbReference type="Proteomes" id="UP000076584">
    <property type="component" value="Unassembled WGS sequence"/>
</dbReference>
<keyword evidence="5" id="KW-1185">Reference proteome</keyword>
<accession>A0A162NBZ0</accession>
<dbReference type="GO" id="GO:0006506">
    <property type="term" value="P:GPI anchor biosynthetic process"/>
    <property type="evidence" value="ECO:0007669"/>
    <property type="project" value="UniProtKB-UniPathway"/>
</dbReference>
<dbReference type="InterPro" id="IPR024078">
    <property type="entry name" value="LmbE-like_dom_sf"/>
</dbReference>
<evidence type="ECO:0000256" key="2">
    <source>
        <dbReference type="ARBA" id="ARBA00012176"/>
    </source>
</evidence>
<dbReference type="EMBL" id="LFIW01000570">
    <property type="protein sequence ID" value="KZL85779.1"/>
    <property type="molecule type" value="Genomic_DNA"/>
</dbReference>
<organism evidence="4 5">
    <name type="scientific">Colletotrichum incanum</name>
    <name type="common">Soybean anthracnose fungus</name>
    <dbReference type="NCBI Taxonomy" id="1573173"/>
    <lineage>
        <taxon>Eukaryota</taxon>
        <taxon>Fungi</taxon>
        <taxon>Dikarya</taxon>
        <taxon>Ascomycota</taxon>
        <taxon>Pezizomycotina</taxon>
        <taxon>Sordariomycetes</taxon>
        <taxon>Hypocreomycetidae</taxon>
        <taxon>Glomerellales</taxon>
        <taxon>Glomerellaceae</taxon>
        <taxon>Colletotrichum</taxon>
        <taxon>Colletotrichum spaethianum species complex</taxon>
    </lineage>
</organism>
<dbReference type="SUPFAM" id="SSF102588">
    <property type="entry name" value="LmbE-like"/>
    <property type="match status" value="1"/>
</dbReference>
<evidence type="ECO:0000313" key="5">
    <source>
        <dbReference type="Proteomes" id="UP000076584"/>
    </source>
</evidence>
<proteinExistence type="inferred from homology"/>
<reference evidence="4 5" key="1">
    <citation type="submission" date="2015-06" db="EMBL/GenBank/DDBJ databases">
        <title>Survival trade-offs in plant roots during colonization by closely related pathogenic and mutualistic fungi.</title>
        <authorList>
            <person name="Hacquard S."/>
            <person name="Kracher B."/>
            <person name="Hiruma K."/>
            <person name="Weinman A."/>
            <person name="Muench P."/>
            <person name="Garrido Oter R."/>
            <person name="Ver Loren van Themaat E."/>
            <person name="Dallerey J.-F."/>
            <person name="Damm U."/>
            <person name="Henrissat B."/>
            <person name="Lespinet O."/>
            <person name="Thon M."/>
            <person name="Kemen E."/>
            <person name="McHardy A.C."/>
            <person name="Schulze-Lefert P."/>
            <person name="O'Connell R.J."/>
        </authorList>
    </citation>
    <scope>NUCLEOTIDE SEQUENCE [LARGE SCALE GENOMIC DNA]</scope>
    <source>
        <strain evidence="4 5">MAFF 238704</strain>
    </source>
</reference>
<evidence type="ECO:0000256" key="1">
    <source>
        <dbReference type="ARBA" id="ARBA00006066"/>
    </source>
</evidence>
<evidence type="ECO:0000256" key="3">
    <source>
        <dbReference type="SAM" id="MobiDB-lite"/>
    </source>
</evidence>